<dbReference type="InterPro" id="IPR006109">
    <property type="entry name" value="G3P_DH_NAD-dep_C"/>
</dbReference>
<protein>
    <recommendedName>
        <fullName evidence="11 13">Glycerol-3-phosphate dehydrogenase [NAD(P)+]</fullName>
        <ecNumber evidence="10 13">1.1.1.94</ecNumber>
    </recommendedName>
    <alternativeName>
        <fullName evidence="13">NAD(P)(+)-dependent glycerol-3-phosphate dehydrogenase</fullName>
    </alternativeName>
    <alternativeName>
        <fullName evidence="12 13">NAD(P)H-dependent dihydroxyacetone-phosphate reductase</fullName>
    </alternativeName>
</protein>
<feature type="binding site" evidence="15">
    <location>
        <begin position="248"/>
        <end position="249"/>
    </location>
    <ligand>
        <name>substrate</name>
    </ligand>
</feature>
<evidence type="ECO:0000256" key="15">
    <source>
        <dbReference type="PIRSR" id="PIRSR000114-2"/>
    </source>
</evidence>
<feature type="binding site" evidence="13">
    <location>
        <position position="33"/>
    </location>
    <ligand>
        <name>NADPH</name>
        <dbReference type="ChEBI" id="CHEBI:57783"/>
    </ligand>
</feature>
<feature type="binding site" evidence="13">
    <location>
        <position position="101"/>
    </location>
    <ligand>
        <name>sn-glycerol 3-phosphate</name>
        <dbReference type="ChEBI" id="CHEBI:57597"/>
    </ligand>
</feature>
<dbReference type="SUPFAM" id="SSF48179">
    <property type="entry name" value="6-phosphogluconate dehydrogenase C-terminal domain-like"/>
    <property type="match status" value="1"/>
</dbReference>
<dbReference type="PROSITE" id="PS00957">
    <property type="entry name" value="NAD_G3PDH"/>
    <property type="match status" value="1"/>
</dbReference>
<feature type="binding site" evidence="13">
    <location>
        <position position="249"/>
    </location>
    <ligand>
        <name>sn-glycerol 3-phosphate</name>
        <dbReference type="ChEBI" id="CHEBI:57597"/>
    </ligand>
</feature>
<dbReference type="NCBIfam" id="NF000942">
    <property type="entry name" value="PRK00094.1-4"/>
    <property type="match status" value="1"/>
</dbReference>
<feature type="active site" description="Proton acceptor" evidence="13 14">
    <location>
        <position position="184"/>
    </location>
</feature>
<feature type="binding site" evidence="13">
    <location>
        <position position="248"/>
    </location>
    <ligand>
        <name>sn-glycerol 3-phosphate</name>
        <dbReference type="ChEBI" id="CHEBI:57597"/>
    </ligand>
</feature>
<evidence type="ECO:0000259" key="18">
    <source>
        <dbReference type="Pfam" id="PF01210"/>
    </source>
</evidence>
<feature type="binding site" evidence="13">
    <location>
        <position position="184"/>
    </location>
    <ligand>
        <name>sn-glycerol 3-phosphate</name>
        <dbReference type="ChEBI" id="CHEBI:57597"/>
    </ligand>
</feature>
<evidence type="ECO:0000313" key="20">
    <source>
        <dbReference type="EMBL" id="SHK40548.1"/>
    </source>
</evidence>
<dbReference type="RefSeq" id="WP_079654039.1">
    <property type="nucleotide sequence ID" value="NZ_LT670846.1"/>
</dbReference>
<sequence>MSQKFTILGGGRWGTALASHLSRLGHEVLVYDKNPKVVESLNAGVNPYLESQSLERIASTQDLKEAIDFSQYLVVALPVQAIRSVLEKAEVRGKVIISASKGLEIGTHKRVSQIIEELSQDCQIFCLSGPSFAVEVMKGLPTAVVLAGQDMEQAQRLRELISSPYFRVYLCDDIVGVELGGALKNVIAIACGISDGLGYGHNARAALMTRGLAEMVRIGVQLGAKRDTFYGLSGMGDLFLTASSDLSRNRTFGYLIGQGLSAERALERIGQVVEGYHTVKAVKELSDNLQIYAPISQALYSLLFEGKPLEEVLKDLLLRPSLSPYESL</sequence>
<dbReference type="PANTHER" id="PTHR11728">
    <property type="entry name" value="GLYCEROL-3-PHOSPHATE DEHYDROGENASE"/>
    <property type="match status" value="1"/>
</dbReference>
<dbReference type="GO" id="GO:0141153">
    <property type="term" value="F:glycerol-3-phosphate dehydrogenase (NADP+) activity"/>
    <property type="evidence" value="ECO:0007669"/>
    <property type="project" value="RHEA"/>
</dbReference>
<feature type="binding site" evidence="15">
    <location>
        <position position="101"/>
    </location>
    <ligand>
        <name>substrate</name>
    </ligand>
</feature>
<evidence type="ECO:0000256" key="1">
    <source>
        <dbReference type="ARBA" id="ARBA00011009"/>
    </source>
</evidence>
<dbReference type="InterPro" id="IPR011128">
    <property type="entry name" value="G3P_DH_NAD-dep_N"/>
</dbReference>
<comment type="function">
    <text evidence="13">Catalyzes the reduction of the glycolytic intermediate dihydroxyacetone phosphate (DHAP) to sn-glycerol 3-phosphate (G3P), the key precursor for phospholipid synthesis.</text>
</comment>
<evidence type="ECO:0000256" key="11">
    <source>
        <dbReference type="ARBA" id="ARBA00069372"/>
    </source>
</evidence>
<dbReference type="EC" id="1.1.1.94" evidence="10 13"/>
<dbReference type="Pfam" id="PF01210">
    <property type="entry name" value="NAD_Gly3P_dh_N"/>
    <property type="match status" value="1"/>
</dbReference>
<feature type="binding site" evidence="13">
    <location>
        <position position="101"/>
    </location>
    <ligand>
        <name>NADPH</name>
        <dbReference type="ChEBI" id="CHEBI:57783"/>
    </ligand>
</feature>
<keyword evidence="13" id="KW-0963">Cytoplasm</keyword>
<dbReference type="InterPro" id="IPR036291">
    <property type="entry name" value="NAD(P)-bd_dom_sf"/>
</dbReference>
<dbReference type="SUPFAM" id="SSF51735">
    <property type="entry name" value="NAD(P)-binding Rossmann-fold domains"/>
    <property type="match status" value="1"/>
</dbReference>
<evidence type="ECO:0000256" key="17">
    <source>
        <dbReference type="RuleBase" id="RU000437"/>
    </source>
</evidence>
<dbReference type="PIRSF" id="PIRSF000114">
    <property type="entry name" value="Glycerol-3-P_dh"/>
    <property type="match status" value="1"/>
</dbReference>
<comment type="catalytic activity">
    <reaction evidence="9">
        <text>sn-glycerol 3-phosphate + NADP(+) = dihydroxyacetone phosphate + NADPH + H(+)</text>
        <dbReference type="Rhea" id="RHEA:11096"/>
        <dbReference type="ChEBI" id="CHEBI:15378"/>
        <dbReference type="ChEBI" id="CHEBI:57597"/>
        <dbReference type="ChEBI" id="CHEBI:57642"/>
        <dbReference type="ChEBI" id="CHEBI:57783"/>
        <dbReference type="ChEBI" id="CHEBI:58349"/>
        <dbReference type="EC" id="1.1.1.94"/>
    </reaction>
    <physiologicalReaction direction="right-to-left" evidence="9">
        <dbReference type="Rhea" id="RHEA:11098"/>
    </physiologicalReaction>
</comment>
<proteinExistence type="inferred from homology"/>
<feature type="domain" description="Glycerol-3-phosphate dehydrogenase NAD-dependent C-terminal" evidence="19">
    <location>
        <begin position="173"/>
        <end position="313"/>
    </location>
</feature>
<dbReference type="InterPro" id="IPR008927">
    <property type="entry name" value="6-PGluconate_DH-like_C_sf"/>
</dbReference>
<evidence type="ECO:0000256" key="10">
    <source>
        <dbReference type="ARBA" id="ARBA00066687"/>
    </source>
</evidence>
<dbReference type="OrthoDB" id="9812273at2"/>
<keyword evidence="13" id="KW-0547">Nucleotide-binding</keyword>
<feature type="binding site" evidence="16">
    <location>
        <position position="133"/>
    </location>
    <ligand>
        <name>NAD(+)</name>
        <dbReference type="ChEBI" id="CHEBI:57540"/>
    </ligand>
</feature>
<evidence type="ECO:0000256" key="7">
    <source>
        <dbReference type="ARBA" id="ARBA00023209"/>
    </source>
</evidence>
<dbReference type="HAMAP" id="MF_00394">
    <property type="entry name" value="NAD_Glyc3P_dehydrog"/>
    <property type="match status" value="1"/>
</dbReference>
<dbReference type="AlphaFoldDB" id="A0A1M6S7N6"/>
<evidence type="ECO:0000256" key="4">
    <source>
        <dbReference type="ARBA" id="ARBA00023002"/>
    </source>
</evidence>
<feature type="binding site" evidence="16">
    <location>
        <begin position="9"/>
        <end position="14"/>
    </location>
    <ligand>
        <name>NAD(+)</name>
        <dbReference type="ChEBI" id="CHEBI:57540"/>
    </ligand>
</feature>
<feature type="domain" description="Glycerol-3-phosphate dehydrogenase NAD-dependent N-terminal" evidence="18">
    <location>
        <begin position="5"/>
        <end position="153"/>
    </location>
</feature>
<evidence type="ECO:0000256" key="2">
    <source>
        <dbReference type="ARBA" id="ARBA00022516"/>
    </source>
</evidence>
<feature type="binding site" evidence="13">
    <location>
        <position position="237"/>
    </location>
    <ligand>
        <name>sn-glycerol 3-phosphate</name>
        <dbReference type="ChEBI" id="CHEBI:57597"/>
    </ligand>
</feature>
<feature type="binding site" evidence="13">
    <location>
        <position position="133"/>
    </location>
    <ligand>
        <name>NADPH</name>
        <dbReference type="ChEBI" id="CHEBI:57783"/>
    </ligand>
</feature>
<comment type="similarity">
    <text evidence="1 13 17">Belongs to the NAD-dependent glycerol-3-phosphate dehydrogenase family.</text>
</comment>
<comment type="subcellular location">
    <subcellularLocation>
        <location evidence="13">Cytoplasm</location>
    </subcellularLocation>
</comment>
<dbReference type="GO" id="GO:0046168">
    <property type="term" value="P:glycerol-3-phosphate catabolic process"/>
    <property type="evidence" value="ECO:0007669"/>
    <property type="project" value="InterPro"/>
</dbReference>
<feature type="binding site" evidence="13">
    <location>
        <position position="248"/>
    </location>
    <ligand>
        <name>NADPH</name>
        <dbReference type="ChEBI" id="CHEBI:57783"/>
    </ligand>
</feature>
<keyword evidence="6 13" id="KW-0443">Lipid metabolism</keyword>
<reference evidence="20 21" key="1">
    <citation type="submission" date="2016-11" db="EMBL/GenBank/DDBJ databases">
        <authorList>
            <person name="Jaros S."/>
            <person name="Januszkiewicz K."/>
            <person name="Wedrychowicz H."/>
        </authorList>
    </citation>
    <scope>NUCLEOTIDE SEQUENCE [LARGE SCALE GENOMIC DNA]</scope>
    <source>
        <strain evidence="20 21">DSM 19557</strain>
    </source>
</reference>
<comment type="caution">
    <text evidence="13">Lacks conserved residue(s) required for the propagation of feature annotation.</text>
</comment>
<dbReference type="GO" id="GO:0046167">
    <property type="term" value="P:glycerol-3-phosphate biosynthetic process"/>
    <property type="evidence" value="ECO:0007669"/>
    <property type="project" value="UniProtKB-UniRule"/>
</dbReference>
<keyword evidence="2 13" id="KW-0444">Lipid biosynthesis</keyword>
<dbReference type="GO" id="GO:0005975">
    <property type="term" value="P:carbohydrate metabolic process"/>
    <property type="evidence" value="ECO:0007669"/>
    <property type="project" value="InterPro"/>
</dbReference>
<evidence type="ECO:0000256" key="16">
    <source>
        <dbReference type="PIRSR" id="PIRSR000114-3"/>
    </source>
</evidence>
<feature type="binding site" evidence="13">
    <location>
        <position position="13"/>
    </location>
    <ligand>
        <name>NADPH</name>
        <dbReference type="ChEBI" id="CHEBI:57783"/>
    </ligand>
</feature>
<evidence type="ECO:0000256" key="12">
    <source>
        <dbReference type="ARBA" id="ARBA00080511"/>
    </source>
</evidence>
<dbReference type="GO" id="GO:0005829">
    <property type="term" value="C:cytosol"/>
    <property type="evidence" value="ECO:0007669"/>
    <property type="project" value="TreeGrafter"/>
</dbReference>
<dbReference type="InterPro" id="IPR006168">
    <property type="entry name" value="G3P_DH_NAD-dep"/>
</dbReference>
<evidence type="ECO:0000256" key="13">
    <source>
        <dbReference type="HAMAP-Rule" id="MF_00394"/>
    </source>
</evidence>
<dbReference type="PRINTS" id="PR00077">
    <property type="entry name" value="GPDHDRGNASE"/>
</dbReference>
<accession>A0A1M6S7N6</accession>
<evidence type="ECO:0000259" key="19">
    <source>
        <dbReference type="Pfam" id="PF07479"/>
    </source>
</evidence>
<dbReference type="GO" id="GO:0141152">
    <property type="term" value="F:glycerol-3-phosphate dehydrogenase (NAD+) activity"/>
    <property type="evidence" value="ECO:0007669"/>
    <property type="project" value="RHEA"/>
</dbReference>
<dbReference type="NCBIfam" id="NF000940">
    <property type="entry name" value="PRK00094.1-2"/>
    <property type="match status" value="1"/>
</dbReference>
<dbReference type="GO" id="GO:0051287">
    <property type="term" value="F:NAD binding"/>
    <property type="evidence" value="ECO:0007669"/>
    <property type="project" value="InterPro"/>
</dbReference>
<evidence type="ECO:0000256" key="6">
    <source>
        <dbReference type="ARBA" id="ARBA00023098"/>
    </source>
</evidence>
<keyword evidence="4 13" id="KW-0560">Oxidoreductase</keyword>
<evidence type="ECO:0000256" key="14">
    <source>
        <dbReference type="PIRSR" id="PIRSR000114-1"/>
    </source>
</evidence>
<feature type="binding site" evidence="13">
    <location>
        <position position="272"/>
    </location>
    <ligand>
        <name>NADPH</name>
        <dbReference type="ChEBI" id="CHEBI:57783"/>
    </ligand>
</feature>
<keyword evidence="3 13" id="KW-0521">NADP</keyword>
<dbReference type="FunFam" id="3.40.50.720:FF:000019">
    <property type="entry name" value="Glycerol-3-phosphate dehydrogenase [NAD(P)+]"/>
    <property type="match status" value="1"/>
</dbReference>
<feature type="binding site" evidence="16">
    <location>
        <position position="248"/>
    </location>
    <ligand>
        <name>NAD(+)</name>
        <dbReference type="ChEBI" id="CHEBI:57540"/>
    </ligand>
</feature>
<evidence type="ECO:0000256" key="8">
    <source>
        <dbReference type="ARBA" id="ARBA00023264"/>
    </source>
</evidence>
<keyword evidence="7 13" id="KW-0594">Phospholipid biosynthesis</keyword>
<dbReference type="InterPro" id="IPR013328">
    <property type="entry name" value="6PGD_dom2"/>
</dbReference>
<keyword evidence="5 13" id="KW-0520">NAD</keyword>
<dbReference type="STRING" id="381751.SAMN05444391_0908"/>
<dbReference type="Pfam" id="PF07479">
    <property type="entry name" value="NAD_Gly3P_dh_C"/>
    <property type="match status" value="1"/>
</dbReference>
<evidence type="ECO:0000256" key="5">
    <source>
        <dbReference type="ARBA" id="ARBA00023027"/>
    </source>
</evidence>
<comment type="pathway">
    <text evidence="13">Membrane lipid metabolism; glycerophospholipid metabolism.</text>
</comment>
<dbReference type="GO" id="GO:0006650">
    <property type="term" value="P:glycerophospholipid metabolic process"/>
    <property type="evidence" value="ECO:0007669"/>
    <property type="project" value="UniProtKB-UniRule"/>
</dbReference>
<dbReference type="Proteomes" id="UP000189810">
    <property type="component" value="Chromosome I"/>
</dbReference>
<evidence type="ECO:0000313" key="21">
    <source>
        <dbReference type="Proteomes" id="UP000189810"/>
    </source>
</evidence>
<dbReference type="FunFam" id="1.10.1040.10:FF:000001">
    <property type="entry name" value="Glycerol-3-phosphate dehydrogenase [NAD(P)+]"/>
    <property type="match status" value="1"/>
</dbReference>
<feature type="binding site" evidence="13">
    <location>
        <position position="247"/>
    </location>
    <ligand>
        <name>sn-glycerol 3-phosphate</name>
        <dbReference type="ChEBI" id="CHEBI:57597"/>
    </ligand>
</feature>
<dbReference type="Gene3D" id="3.40.50.720">
    <property type="entry name" value="NAD(P)-binding Rossmann-like Domain"/>
    <property type="match status" value="1"/>
</dbReference>
<comment type="catalytic activity">
    <reaction evidence="13">
        <text>sn-glycerol 3-phosphate + NAD(+) = dihydroxyacetone phosphate + NADH + H(+)</text>
        <dbReference type="Rhea" id="RHEA:11092"/>
        <dbReference type="ChEBI" id="CHEBI:15378"/>
        <dbReference type="ChEBI" id="CHEBI:57540"/>
        <dbReference type="ChEBI" id="CHEBI:57597"/>
        <dbReference type="ChEBI" id="CHEBI:57642"/>
        <dbReference type="ChEBI" id="CHEBI:57945"/>
        <dbReference type="EC" id="1.1.1.94"/>
    </reaction>
</comment>
<organism evidence="20 21">
    <name type="scientific">Thermocrinis minervae</name>
    <dbReference type="NCBI Taxonomy" id="381751"/>
    <lineage>
        <taxon>Bacteria</taxon>
        <taxon>Pseudomonadati</taxon>
        <taxon>Aquificota</taxon>
        <taxon>Aquificia</taxon>
        <taxon>Aquificales</taxon>
        <taxon>Aquificaceae</taxon>
        <taxon>Thermocrinis</taxon>
    </lineage>
</organism>
<dbReference type="Gene3D" id="1.10.1040.10">
    <property type="entry name" value="N-(1-d-carboxylethyl)-l-norvaline Dehydrogenase, domain 2"/>
    <property type="match status" value="1"/>
</dbReference>
<dbReference type="PANTHER" id="PTHR11728:SF1">
    <property type="entry name" value="GLYCEROL-3-PHOSPHATE DEHYDROGENASE [NAD(+)] 2, CHLOROPLASTIC"/>
    <property type="match status" value="1"/>
</dbReference>
<name>A0A1M6S7N6_9AQUI</name>
<gene>
    <name evidence="13" type="primary">gpsA</name>
    <name evidence="20" type="ORF">SAMN05444391_0908</name>
</gene>
<feature type="binding site" evidence="13">
    <location>
        <position position="129"/>
    </location>
    <ligand>
        <name>sn-glycerol 3-phosphate</name>
        <dbReference type="ChEBI" id="CHEBI:57597"/>
    </ligand>
</feature>
<keyword evidence="8 13" id="KW-1208">Phospholipid metabolism</keyword>
<evidence type="ECO:0000256" key="9">
    <source>
        <dbReference type="ARBA" id="ARBA00052716"/>
    </source>
</evidence>
<feature type="binding site" evidence="13">
    <location>
        <position position="131"/>
    </location>
    <ligand>
        <name>sn-glycerol 3-phosphate</name>
        <dbReference type="ChEBI" id="CHEBI:57597"/>
    </ligand>
</feature>
<evidence type="ECO:0000256" key="3">
    <source>
        <dbReference type="ARBA" id="ARBA00022857"/>
    </source>
</evidence>
<feature type="binding site" evidence="13">
    <location>
        <position position="48"/>
    </location>
    <ligand>
        <name>NADPH</name>
        <dbReference type="ChEBI" id="CHEBI:57783"/>
    </ligand>
</feature>
<dbReference type="EMBL" id="LT670846">
    <property type="protein sequence ID" value="SHK40548.1"/>
    <property type="molecule type" value="Genomic_DNA"/>
</dbReference>
<feature type="binding site" evidence="13">
    <location>
        <position position="274"/>
    </location>
    <ligand>
        <name>NADPH</name>
        <dbReference type="ChEBI" id="CHEBI:57783"/>
    </ligand>
</feature>
<dbReference type="GO" id="GO:0008654">
    <property type="term" value="P:phospholipid biosynthetic process"/>
    <property type="evidence" value="ECO:0007669"/>
    <property type="project" value="UniProtKB-KW"/>
</dbReference>
<dbReference type="UniPathway" id="UPA00940"/>
<keyword evidence="21" id="KW-1185">Reference proteome</keyword>